<evidence type="ECO:0000313" key="4">
    <source>
        <dbReference type="Proteomes" id="UP001143548"/>
    </source>
</evidence>
<protein>
    <recommendedName>
        <fullName evidence="5">Transferase</fullName>
    </recommendedName>
</protein>
<dbReference type="EMBL" id="BROQ01000063">
    <property type="protein sequence ID" value="GKZ23178.1"/>
    <property type="molecule type" value="Genomic_DNA"/>
</dbReference>
<evidence type="ECO:0008006" key="5">
    <source>
        <dbReference type="Google" id="ProtNLM"/>
    </source>
</evidence>
<accession>A0A9W6DNK4</accession>
<organism evidence="3 4">
    <name type="scientific">Aspergillus brasiliensis</name>
    <dbReference type="NCBI Taxonomy" id="319629"/>
    <lineage>
        <taxon>Eukaryota</taxon>
        <taxon>Fungi</taxon>
        <taxon>Dikarya</taxon>
        <taxon>Ascomycota</taxon>
        <taxon>Pezizomycotina</taxon>
        <taxon>Eurotiomycetes</taxon>
        <taxon>Eurotiomycetidae</taxon>
        <taxon>Eurotiales</taxon>
        <taxon>Aspergillaceae</taxon>
        <taxon>Aspergillus</taxon>
        <taxon>Aspergillus subgen. Circumdati</taxon>
    </lineage>
</organism>
<evidence type="ECO:0000256" key="1">
    <source>
        <dbReference type="ARBA" id="ARBA00022679"/>
    </source>
</evidence>
<dbReference type="Gene3D" id="3.30.559.10">
    <property type="entry name" value="Chloramphenicol acetyltransferase-like domain"/>
    <property type="match status" value="2"/>
</dbReference>
<gene>
    <name evidence="3" type="ORF">AbraCBS73388_009529</name>
</gene>
<dbReference type="InterPro" id="IPR051283">
    <property type="entry name" value="Sec_Metabolite_Acyltrans"/>
</dbReference>
<evidence type="ECO:0000313" key="3">
    <source>
        <dbReference type="EMBL" id="GKZ23178.1"/>
    </source>
</evidence>
<keyword evidence="1" id="KW-0808">Transferase</keyword>
<dbReference type="GO" id="GO:0016746">
    <property type="term" value="F:acyltransferase activity"/>
    <property type="evidence" value="ECO:0007669"/>
    <property type="project" value="UniProtKB-KW"/>
</dbReference>
<evidence type="ECO:0000256" key="2">
    <source>
        <dbReference type="ARBA" id="ARBA00023315"/>
    </source>
</evidence>
<dbReference type="AlphaFoldDB" id="A0A9W6DNK4"/>
<dbReference type="InterPro" id="IPR023213">
    <property type="entry name" value="CAT-like_dom_sf"/>
</dbReference>
<dbReference type="Pfam" id="PF02458">
    <property type="entry name" value="Transferase"/>
    <property type="match status" value="1"/>
</dbReference>
<sequence>MERQRFSPFLLSPFDHFFPPILFLSEVLYFPTQNKQGAIEDLELGLSRLFKLVPCLTGVADYAHGSDKPNVVEVRPVSANEDTAPLVEIQHYPQYGLPATVNSDDRKRGERGWSGAAGNESWRCLTPRFDETTVPAPVFSAQINILADGVALGLVVNHMVFDGMGNGKIIDLFERCRRDPTTATSSFSFAAEVETRQSLHELGRTRTLPTVNHTSSAVKNEAKQQEQELVPGEGIVYDGTELNYNFIISDERMRLLKSRCNARLPTIICSLGNEEKGQPKFVSSNDVLTALLWICNAWVQKKEQSSLGVAVNCRERFPEPLPNNYLGNSVAYANCTLSRSELQCLESWDKPHWQQSLCQEIIDNEPILDLLTRMAYRIRCRLFNLDADELGRLAASYYHTPDWSQILVQRCDILVSSLRTWNIFNLDFTPRLGPVQQFEFLPPTSPAGECLIKPARKDRNGNPVWEVMVALPAAEMEQLCRNPLLNWACSDKSPVSYLRSL</sequence>
<comment type="caution">
    <text evidence="3">The sequence shown here is derived from an EMBL/GenBank/DDBJ whole genome shotgun (WGS) entry which is preliminary data.</text>
</comment>
<name>A0A9W6DNK4_9EURO</name>
<dbReference type="PANTHER" id="PTHR31896">
    <property type="entry name" value="FAMILY REGULATORY PROTEIN, PUTATIVE (AFU_ORTHOLOGUE AFUA_3G14730)-RELATED"/>
    <property type="match status" value="1"/>
</dbReference>
<dbReference type="Proteomes" id="UP001143548">
    <property type="component" value="Unassembled WGS sequence"/>
</dbReference>
<keyword evidence="2" id="KW-0012">Acyltransferase</keyword>
<dbReference type="PANTHER" id="PTHR31896:SF64">
    <property type="entry name" value="TRICHOTHECENE 3-O-ACETYLTRANSFERASE"/>
    <property type="match status" value="1"/>
</dbReference>
<reference evidence="3" key="1">
    <citation type="submission" date="2022-07" db="EMBL/GenBank/DDBJ databases">
        <title>Taxonomy of Aspergillus series Nigri: significant species reduction supported by multi-species coalescent approaches.</title>
        <authorList>
            <person name="Bian C."/>
            <person name="Kusuya Y."/>
            <person name="Sklenar F."/>
            <person name="D'hooge E."/>
            <person name="Yaguchi T."/>
            <person name="Takahashi H."/>
            <person name="Hubka V."/>
        </authorList>
    </citation>
    <scope>NUCLEOTIDE SEQUENCE</scope>
    <source>
        <strain evidence="3">CBS 733.88</strain>
    </source>
</reference>
<proteinExistence type="predicted"/>